<keyword evidence="6" id="KW-0326">Glycosidase</keyword>
<evidence type="ECO:0000256" key="3">
    <source>
        <dbReference type="ARBA" id="ARBA00012780"/>
    </source>
</evidence>
<comment type="similarity">
    <text evidence="2">Belongs to the glycosyl hydrolase 81 family.</text>
</comment>
<protein>
    <recommendedName>
        <fullName evidence="3">glucan endo-1,3-beta-D-glucosidase</fullName>
        <ecNumber evidence="3">3.2.1.39</ecNumber>
    </recommendedName>
</protein>
<dbReference type="PANTHER" id="PTHR31983:SF0">
    <property type="entry name" value="GLUCAN ENDO-1,3-BETA-D-GLUCOSIDASE 2"/>
    <property type="match status" value="1"/>
</dbReference>
<evidence type="ECO:0000256" key="9">
    <source>
        <dbReference type="SAM" id="SignalP"/>
    </source>
</evidence>
<dbReference type="Pfam" id="PF17652">
    <property type="entry name" value="Glyco_hydro81C"/>
    <property type="match status" value="1"/>
</dbReference>
<keyword evidence="7" id="KW-0961">Cell wall biogenesis/degradation</keyword>
<evidence type="ECO:0000256" key="6">
    <source>
        <dbReference type="ARBA" id="ARBA00023295"/>
    </source>
</evidence>
<evidence type="ECO:0000259" key="11">
    <source>
        <dbReference type="Pfam" id="PF17652"/>
    </source>
</evidence>
<dbReference type="InterPro" id="IPR040720">
    <property type="entry name" value="GH81_C"/>
</dbReference>
<dbReference type="InParanoid" id="C3ZD25"/>
<keyword evidence="8" id="KW-0624">Polysaccharide degradation</keyword>
<dbReference type="PANTHER" id="PTHR31983">
    <property type="entry name" value="ENDO-1,3(4)-BETA-GLUCANASE 1"/>
    <property type="match status" value="1"/>
</dbReference>
<dbReference type="GO" id="GO:0052861">
    <property type="term" value="F:endo-1,3(4)-beta-glucanase activity"/>
    <property type="evidence" value="ECO:0007669"/>
    <property type="project" value="InterPro"/>
</dbReference>
<dbReference type="GO" id="GO:0042973">
    <property type="term" value="F:glucan endo-1,3-beta-D-glucosidase activity"/>
    <property type="evidence" value="ECO:0007669"/>
    <property type="project" value="UniProtKB-EC"/>
</dbReference>
<dbReference type="GO" id="GO:0071555">
    <property type="term" value="P:cell wall organization"/>
    <property type="evidence" value="ECO:0007669"/>
    <property type="project" value="UniProtKB-KW"/>
</dbReference>
<feature type="chain" id="PRO_5002936664" description="glucan endo-1,3-beta-D-glucosidase" evidence="9">
    <location>
        <begin position="22"/>
        <end position="1253"/>
    </location>
</feature>
<dbReference type="EC" id="3.2.1.39" evidence="3"/>
<dbReference type="PROSITE" id="PS52008">
    <property type="entry name" value="GH81"/>
    <property type="match status" value="1"/>
</dbReference>
<evidence type="ECO:0000256" key="2">
    <source>
        <dbReference type="ARBA" id="ARBA00010730"/>
    </source>
</evidence>
<dbReference type="EMBL" id="GG666611">
    <property type="protein sequence ID" value="EEN49536.1"/>
    <property type="molecule type" value="Genomic_DNA"/>
</dbReference>
<organism>
    <name type="scientific">Branchiostoma floridae</name>
    <name type="common">Florida lancelet</name>
    <name type="synonym">Amphioxus</name>
    <dbReference type="NCBI Taxonomy" id="7739"/>
    <lineage>
        <taxon>Eukaryota</taxon>
        <taxon>Metazoa</taxon>
        <taxon>Chordata</taxon>
        <taxon>Cephalochordata</taxon>
        <taxon>Leptocardii</taxon>
        <taxon>Amphioxiformes</taxon>
        <taxon>Branchiostomatidae</taxon>
        <taxon>Branchiostoma</taxon>
    </lineage>
</organism>
<sequence length="1253" mass="136870">MPGRWSIVLGLLACLFPQSHAALPHGCVVLEDQTFSTEDVSGIFGVNRILQTEAPPQRVGTMRDQGPLPTGHFATNQIKPHTAPMRLFPYSAVLSREGITYDAYTLDRWNATERSDEMMQQTPSRQGAPWDKVVSVGTNMKQMVSGPDGAPKAGFTGNSGVRVGIEGSGEPVMTSVGQLHANFLFSNGEGSMEVPLVRGAPFLTHLFTAADPVLAPYCLSAVDGVETNFRCPTEISSADGGSGFGEATCSGGQLQLTLHVTKAVDDMSEVQWAAGPAGAFSGHMHSCDTATCRMEDGGRTIRVKPDLSNVGGTMAYAFNVVGKFVVPWGDWNANPLTVTCSRKREAESTLQPSPRAPCAEQICLYPSCQPLGGGQQQFQLTMDFRTAVPYMEEIQVAVDSADRWSDTHVMLTCNPTRCTMTPDGLTVTYTATVPEGQLAYAINRIGFFVSPAGFWIDNPHYFTCDGPTVGTTTTRPTVGTTTTPPVVPPGPLGELSACAETICRTPSCTDIGGGFQRFTLVLQFSDPLGKFVDPPTFWDTQPYEYQCSECCCVDVVMLLMLLQTGLGKFVDPPTFWDTQPYEYHCGVNVDVVDVVTDWVSLWTHPRSGTPSRTSTSVVNVVDVDVVVDVVTDWTGLGKFVDPPTFWDTQPYEYQCGGSGTQLSGGNTFVLELEEPGNKLSHRTRKFVAYFSDEMTLSVDANGARFSPARGGKFTGSMQLVYVGSTARGDLDGARVLDQYAGVYPYQPDVTSCASSNTGYINFRWNKRGGDFFGSNPREDLLMIAVPHQEELLAAHGALVSTPFTFKGYVGDEWLMEEPLPPAGMDPDPVAVSQIRSDPAKLQVILDAIQADSSSVSLDHVCTQSNSYGVGKDIAMVTRLASISRAFQTNHYHQLDEKIRRCLEKWLRIDDSLSAANKLEYDPVWGGLFIGSSDPNNFDPHANFGFPMYSDHHFHLGYFLYALGYYVKYHNHWAHTGDHLARIVSVARDVGNPSTLDPHFPVVRHKDWYLGMSWATGIVGGARQAESSTEAINCYHGLAALGEALGDDVMKQVGQLTLATEIRSVRHYWHVRNYNRHIFPEYIKTYGTIGQFAEDAIFYYTLNWPCWPYEFPMRHACLVGIQVIPIISVSNLYMDQEWGRSVQDVCNWAVSPWSAPGAGDVDPAILQPVQKGWGAFCHAAASKADAAAQAAASIPDAAVLCFFHEVAFMRVKLAEMLNIFFQTAAVDYVRQLSTGELVGGTGLASTLLFIYAST</sequence>
<dbReference type="AlphaFoldDB" id="C3ZD25"/>
<dbReference type="GO" id="GO:0000272">
    <property type="term" value="P:polysaccharide catabolic process"/>
    <property type="evidence" value="ECO:0007669"/>
    <property type="project" value="UniProtKB-KW"/>
</dbReference>
<feature type="domain" description="Glycosyl hydrolase family 81 N-terminal" evidence="10">
    <location>
        <begin position="711"/>
        <end position="829"/>
    </location>
</feature>
<feature type="domain" description="Glycosyl hydrolase family 81 C-terminal" evidence="11">
    <location>
        <begin position="840"/>
        <end position="1142"/>
    </location>
</feature>
<evidence type="ECO:0000256" key="4">
    <source>
        <dbReference type="ARBA" id="ARBA00022801"/>
    </source>
</evidence>
<dbReference type="eggNOG" id="KOG2254">
    <property type="taxonomic scope" value="Eukaryota"/>
</dbReference>
<dbReference type="InterPro" id="IPR040451">
    <property type="entry name" value="GH81_N"/>
</dbReference>
<keyword evidence="4" id="KW-0378">Hydrolase</keyword>
<dbReference type="Pfam" id="PF03639">
    <property type="entry name" value="Glyco_hydro_81"/>
    <property type="match status" value="1"/>
</dbReference>
<comment type="catalytic activity">
    <reaction evidence="1">
        <text>Hydrolysis of (1-&gt;3)-beta-D-glucosidic linkages in (1-&gt;3)-beta-D-glucans.</text>
        <dbReference type="EC" id="3.2.1.39"/>
    </reaction>
</comment>
<evidence type="ECO:0000256" key="5">
    <source>
        <dbReference type="ARBA" id="ARBA00023277"/>
    </source>
</evidence>
<feature type="signal peptide" evidence="9">
    <location>
        <begin position="1"/>
        <end position="21"/>
    </location>
</feature>
<evidence type="ECO:0000259" key="10">
    <source>
        <dbReference type="Pfam" id="PF03639"/>
    </source>
</evidence>
<gene>
    <name evidence="12" type="ORF">BRAFLDRAFT_88540</name>
</gene>
<evidence type="ECO:0000256" key="8">
    <source>
        <dbReference type="ARBA" id="ARBA00023326"/>
    </source>
</evidence>
<accession>C3ZD25</accession>
<evidence type="ECO:0000256" key="7">
    <source>
        <dbReference type="ARBA" id="ARBA00023316"/>
    </source>
</evidence>
<proteinExistence type="inferred from homology"/>
<evidence type="ECO:0000256" key="1">
    <source>
        <dbReference type="ARBA" id="ARBA00000382"/>
    </source>
</evidence>
<keyword evidence="5" id="KW-0119">Carbohydrate metabolism</keyword>
<name>C3ZD25_BRAFL</name>
<keyword evidence="9" id="KW-0732">Signal</keyword>
<dbReference type="InterPro" id="IPR005200">
    <property type="entry name" value="Endo-beta-glucanase"/>
</dbReference>
<reference evidence="12" key="1">
    <citation type="journal article" date="2008" name="Nature">
        <title>The amphioxus genome and the evolution of the chordate karyotype.</title>
        <authorList>
            <consortium name="US DOE Joint Genome Institute (JGI-PGF)"/>
            <person name="Putnam N.H."/>
            <person name="Butts T."/>
            <person name="Ferrier D.E.K."/>
            <person name="Furlong R.F."/>
            <person name="Hellsten U."/>
            <person name="Kawashima T."/>
            <person name="Robinson-Rechavi M."/>
            <person name="Shoguchi E."/>
            <person name="Terry A."/>
            <person name="Yu J.-K."/>
            <person name="Benito-Gutierrez E.L."/>
            <person name="Dubchak I."/>
            <person name="Garcia-Fernandez J."/>
            <person name="Gibson-Brown J.J."/>
            <person name="Grigoriev I.V."/>
            <person name="Horton A.C."/>
            <person name="de Jong P.J."/>
            <person name="Jurka J."/>
            <person name="Kapitonov V.V."/>
            <person name="Kohara Y."/>
            <person name="Kuroki Y."/>
            <person name="Lindquist E."/>
            <person name="Lucas S."/>
            <person name="Osoegawa K."/>
            <person name="Pennacchio L.A."/>
            <person name="Salamov A.A."/>
            <person name="Satou Y."/>
            <person name="Sauka-Spengler T."/>
            <person name="Schmutz J."/>
            <person name="Shin-I T."/>
            <person name="Toyoda A."/>
            <person name="Bronner-Fraser M."/>
            <person name="Fujiyama A."/>
            <person name="Holland L.Z."/>
            <person name="Holland P.W.H."/>
            <person name="Satoh N."/>
            <person name="Rokhsar D.S."/>
        </authorList>
    </citation>
    <scope>NUCLEOTIDE SEQUENCE [LARGE SCALE GENOMIC DNA]</scope>
    <source>
        <strain evidence="12">S238N-H82</strain>
        <tissue evidence="12">Testes</tissue>
    </source>
</reference>
<evidence type="ECO:0000313" key="12">
    <source>
        <dbReference type="EMBL" id="EEN49536.1"/>
    </source>
</evidence>